<evidence type="ECO:0000313" key="2">
    <source>
        <dbReference type="EMBL" id="GAA5167399.1"/>
    </source>
</evidence>
<feature type="chain" id="PRO_5045353403" description="Small secreted domain DUF320" evidence="1">
    <location>
        <begin position="26"/>
        <end position="86"/>
    </location>
</feature>
<sequence>MLKKAGIVVAATAAGLLALSPLAFAHDDDSDNEQHGLLNLNGTAVQVPIQACNNSVVEGVVGILAKDLENEDEHNGDCDQDNSAEN</sequence>
<evidence type="ECO:0000313" key="3">
    <source>
        <dbReference type="Proteomes" id="UP001428817"/>
    </source>
</evidence>
<keyword evidence="3" id="KW-1185">Reference proteome</keyword>
<feature type="signal peptide" evidence="1">
    <location>
        <begin position="1"/>
        <end position="25"/>
    </location>
</feature>
<evidence type="ECO:0000256" key="1">
    <source>
        <dbReference type="SAM" id="SignalP"/>
    </source>
</evidence>
<dbReference type="RefSeq" id="WP_185059863.1">
    <property type="nucleotide sequence ID" value="NZ_BAABJP010000037.1"/>
</dbReference>
<reference evidence="3" key="1">
    <citation type="journal article" date="2019" name="Int. J. Syst. Evol. Microbiol.">
        <title>The Global Catalogue of Microorganisms (GCM) 10K type strain sequencing project: providing services to taxonomists for standard genome sequencing and annotation.</title>
        <authorList>
            <consortium name="The Broad Institute Genomics Platform"/>
            <consortium name="The Broad Institute Genome Sequencing Center for Infectious Disease"/>
            <person name="Wu L."/>
            <person name="Ma J."/>
        </authorList>
    </citation>
    <scope>NUCLEOTIDE SEQUENCE [LARGE SCALE GENOMIC DNA]</scope>
    <source>
        <strain evidence="3">JCM 18303</strain>
    </source>
</reference>
<keyword evidence="1" id="KW-0732">Signal</keyword>
<proteinExistence type="predicted"/>
<accession>A0ABP9QTZ1</accession>
<dbReference type="Proteomes" id="UP001428817">
    <property type="component" value="Unassembled WGS sequence"/>
</dbReference>
<name>A0ABP9QTZ1_9PSEU</name>
<gene>
    <name evidence="2" type="ORF">GCM10023321_60090</name>
</gene>
<organism evidence="2 3">
    <name type="scientific">Pseudonocardia eucalypti</name>
    <dbReference type="NCBI Taxonomy" id="648755"/>
    <lineage>
        <taxon>Bacteria</taxon>
        <taxon>Bacillati</taxon>
        <taxon>Actinomycetota</taxon>
        <taxon>Actinomycetes</taxon>
        <taxon>Pseudonocardiales</taxon>
        <taxon>Pseudonocardiaceae</taxon>
        <taxon>Pseudonocardia</taxon>
    </lineage>
</organism>
<evidence type="ECO:0008006" key="4">
    <source>
        <dbReference type="Google" id="ProtNLM"/>
    </source>
</evidence>
<comment type="caution">
    <text evidence="2">The sequence shown here is derived from an EMBL/GenBank/DDBJ whole genome shotgun (WGS) entry which is preliminary data.</text>
</comment>
<protein>
    <recommendedName>
        <fullName evidence="4">Small secreted domain DUF320</fullName>
    </recommendedName>
</protein>
<dbReference type="EMBL" id="BAABJP010000037">
    <property type="protein sequence ID" value="GAA5167399.1"/>
    <property type="molecule type" value="Genomic_DNA"/>
</dbReference>